<organism evidence="3">
    <name type="scientific">Capitella teleta</name>
    <name type="common">Polychaete worm</name>
    <dbReference type="NCBI Taxonomy" id="283909"/>
    <lineage>
        <taxon>Eukaryota</taxon>
        <taxon>Metazoa</taxon>
        <taxon>Spiralia</taxon>
        <taxon>Lophotrochozoa</taxon>
        <taxon>Annelida</taxon>
        <taxon>Polychaeta</taxon>
        <taxon>Sedentaria</taxon>
        <taxon>Scolecida</taxon>
        <taxon>Capitellidae</taxon>
        <taxon>Capitella</taxon>
    </lineage>
</organism>
<dbReference type="STRING" id="283909.R7UNW1"/>
<dbReference type="AlphaFoldDB" id="R7UNW1"/>
<evidence type="ECO:0000313" key="5">
    <source>
        <dbReference type="Proteomes" id="UP000014760"/>
    </source>
</evidence>
<feature type="compositionally biased region" description="Low complexity" evidence="2">
    <location>
        <begin position="71"/>
        <end position="81"/>
    </location>
</feature>
<evidence type="ECO:0000313" key="4">
    <source>
        <dbReference type="EnsemblMetazoa" id="CapteP221363"/>
    </source>
</evidence>
<feature type="region of interest" description="Disordered" evidence="2">
    <location>
        <begin position="57"/>
        <end position="90"/>
    </location>
</feature>
<dbReference type="OMA" id="HDCKNCA"/>
<evidence type="ECO:0000313" key="3">
    <source>
        <dbReference type="EMBL" id="ELU07803.1"/>
    </source>
</evidence>
<reference evidence="5" key="1">
    <citation type="submission" date="2012-12" db="EMBL/GenBank/DDBJ databases">
        <authorList>
            <person name="Hellsten U."/>
            <person name="Grimwood J."/>
            <person name="Chapman J.A."/>
            <person name="Shapiro H."/>
            <person name="Aerts A."/>
            <person name="Otillar R.P."/>
            <person name="Terry A.Y."/>
            <person name="Boore J.L."/>
            <person name="Simakov O."/>
            <person name="Marletaz F."/>
            <person name="Cho S.-J."/>
            <person name="Edsinger-Gonzales E."/>
            <person name="Havlak P."/>
            <person name="Kuo D.-H."/>
            <person name="Larsson T."/>
            <person name="Lv J."/>
            <person name="Arendt D."/>
            <person name="Savage R."/>
            <person name="Osoegawa K."/>
            <person name="de Jong P."/>
            <person name="Lindberg D.R."/>
            <person name="Seaver E.C."/>
            <person name="Weisblat D.A."/>
            <person name="Putnam N.H."/>
            <person name="Grigoriev I.V."/>
            <person name="Rokhsar D.S."/>
        </authorList>
    </citation>
    <scope>NUCLEOTIDE SEQUENCE</scope>
    <source>
        <strain evidence="5">I ESC-2004</strain>
    </source>
</reference>
<dbReference type="Proteomes" id="UP000014760">
    <property type="component" value="Unassembled WGS sequence"/>
</dbReference>
<keyword evidence="1" id="KW-0175">Coiled coil</keyword>
<evidence type="ECO:0000256" key="1">
    <source>
        <dbReference type="SAM" id="Coils"/>
    </source>
</evidence>
<accession>R7UNW1</accession>
<evidence type="ECO:0000256" key="2">
    <source>
        <dbReference type="SAM" id="MobiDB-lite"/>
    </source>
</evidence>
<dbReference type="EMBL" id="AMQN01001118">
    <property type="status" value="NOT_ANNOTATED_CDS"/>
    <property type="molecule type" value="Genomic_DNA"/>
</dbReference>
<protein>
    <submittedName>
        <fullName evidence="3 4">Uncharacterized protein</fullName>
    </submittedName>
</protein>
<reference evidence="4" key="3">
    <citation type="submission" date="2015-06" db="UniProtKB">
        <authorList>
            <consortium name="EnsemblMetazoa"/>
        </authorList>
    </citation>
    <scope>IDENTIFICATION</scope>
</reference>
<gene>
    <name evidence="3" type="ORF">CAPTEDRAFT_221363</name>
</gene>
<keyword evidence="5" id="KW-1185">Reference proteome</keyword>
<dbReference type="EnsemblMetazoa" id="CapteT221363">
    <property type="protein sequence ID" value="CapteP221363"/>
    <property type="gene ID" value="CapteG221363"/>
</dbReference>
<dbReference type="OrthoDB" id="8799554at2759"/>
<proteinExistence type="predicted"/>
<feature type="coiled-coil region" evidence="1">
    <location>
        <begin position="108"/>
        <end position="188"/>
    </location>
</feature>
<name>R7UNW1_CAPTE</name>
<sequence>MKHNSLVSDSVKSMAFVKGSAMRTVGPQRHPLQAPGSVPRFPPLNKAYDGIHGSAMAVPPPRVHPEEVKSSRSNTGSPSRSFVASRTESLRSLEEDRIRESREAMAREKQLKQQIVVLQKLVEDLKQQLKAKELVINELKAENYQLEEKYRLLYETEKADHTVTCNALAKTEADLQQSNERIEKLIAHHDKKIADLNTLMSSRLTDLTNTKNQEIAERDVKLDRLKKQMAEALKGNSWERQQQLDELTKELSRVSEECDMLRIRLKAASKSNKGGSCSNCESSQSLLSQAQSDISDRDQTIRHLKNLTMKFEKQVKQGSTLLGLTDKTHRLSKNTK</sequence>
<reference evidence="3 5" key="2">
    <citation type="journal article" date="2013" name="Nature">
        <title>Insights into bilaterian evolution from three spiralian genomes.</title>
        <authorList>
            <person name="Simakov O."/>
            <person name="Marletaz F."/>
            <person name="Cho S.J."/>
            <person name="Edsinger-Gonzales E."/>
            <person name="Havlak P."/>
            <person name="Hellsten U."/>
            <person name="Kuo D.H."/>
            <person name="Larsson T."/>
            <person name="Lv J."/>
            <person name="Arendt D."/>
            <person name="Savage R."/>
            <person name="Osoegawa K."/>
            <person name="de Jong P."/>
            <person name="Grimwood J."/>
            <person name="Chapman J.A."/>
            <person name="Shapiro H."/>
            <person name="Aerts A."/>
            <person name="Otillar R.P."/>
            <person name="Terry A.Y."/>
            <person name="Boore J.L."/>
            <person name="Grigoriev I.V."/>
            <person name="Lindberg D.R."/>
            <person name="Seaver E.C."/>
            <person name="Weisblat D.A."/>
            <person name="Putnam N.H."/>
            <person name="Rokhsar D.S."/>
        </authorList>
    </citation>
    <scope>NUCLEOTIDE SEQUENCE</scope>
    <source>
        <strain evidence="3 5">I ESC-2004</strain>
    </source>
</reference>
<dbReference type="HOGENOM" id="CLU_934722_0_0_1"/>
<dbReference type="EMBL" id="KB299619">
    <property type="protein sequence ID" value="ELU07803.1"/>
    <property type="molecule type" value="Genomic_DNA"/>
</dbReference>